<comment type="caution">
    <text evidence="2">The sequence shown here is derived from an EMBL/GenBank/DDBJ whole genome shotgun (WGS) entry which is preliminary data.</text>
</comment>
<organism evidence="2 3">
    <name type="scientific">Metapseudomonas resinovorans</name>
    <name type="common">Pseudomonas resinovorans</name>
    <dbReference type="NCBI Taxonomy" id="53412"/>
    <lineage>
        <taxon>Bacteria</taxon>
        <taxon>Pseudomonadati</taxon>
        <taxon>Pseudomonadota</taxon>
        <taxon>Gammaproteobacteria</taxon>
        <taxon>Pseudomonadales</taxon>
        <taxon>Pseudomonadaceae</taxon>
        <taxon>Metapseudomonas</taxon>
    </lineage>
</organism>
<keyword evidence="1" id="KW-0175">Coiled coil</keyword>
<sequence length="213" mass="23804">MPEGTLFEYSHADLCTLAVKWLKRPNSAGGPGCHVAVSECRSGWTGEIPDAIGFRAAGSDDDGSIVVECKTSRSDFLADKKKAHRAGGGLGNFRYFMAPEGLISPSELPEGWGLLTVNNRGHVKVVAGLAVHYRESWGATRAHMATWRHDADRHREQFLLVKLLHRVGDPEALNQNLRNAYAEQRRLINRVNELNDQIRHQRLQHYTERAQAT</sequence>
<keyword evidence="3" id="KW-1185">Reference proteome</keyword>
<evidence type="ECO:0000256" key="1">
    <source>
        <dbReference type="SAM" id="Coils"/>
    </source>
</evidence>
<dbReference type="RefSeq" id="WP_271471576.1">
    <property type="nucleotide sequence ID" value="NZ_JANEWF010000024.1"/>
</dbReference>
<evidence type="ECO:0000313" key="2">
    <source>
        <dbReference type="EMBL" id="MDA8485121.1"/>
    </source>
</evidence>
<dbReference type="Proteomes" id="UP001211689">
    <property type="component" value="Unassembled WGS sequence"/>
</dbReference>
<name>A0ABT4Y8S5_METRE</name>
<dbReference type="EMBL" id="JANEWF010000024">
    <property type="protein sequence ID" value="MDA8485121.1"/>
    <property type="molecule type" value="Genomic_DNA"/>
</dbReference>
<proteinExistence type="predicted"/>
<protein>
    <submittedName>
        <fullName evidence="2">Adenylosuccinate synthase</fullName>
    </submittedName>
</protein>
<evidence type="ECO:0000313" key="3">
    <source>
        <dbReference type="Proteomes" id="UP001211689"/>
    </source>
</evidence>
<feature type="coiled-coil region" evidence="1">
    <location>
        <begin position="174"/>
        <end position="204"/>
    </location>
</feature>
<accession>A0ABT4Y8S5</accession>
<reference evidence="2 3" key="1">
    <citation type="submission" date="2022-07" db="EMBL/GenBank/DDBJ databases">
        <title>Genome Analysis of Selected Gammaproteobacteria from Nigerian Food snails.</title>
        <authorList>
            <person name="Okafor A.C."/>
        </authorList>
    </citation>
    <scope>NUCLEOTIDE SEQUENCE [LARGE SCALE GENOMIC DNA]</scope>
    <source>
        <strain evidence="2 3">Awg 2</strain>
    </source>
</reference>
<gene>
    <name evidence="2" type="ORF">NNO07_18805</name>
</gene>